<gene>
    <name evidence="2" type="ORF">V5E97_07315</name>
</gene>
<feature type="region of interest" description="Disordered" evidence="1">
    <location>
        <begin position="208"/>
        <end position="227"/>
    </location>
</feature>
<evidence type="ECO:0000313" key="2">
    <source>
        <dbReference type="EMBL" id="XBH05830.1"/>
    </source>
</evidence>
<evidence type="ECO:0008006" key="3">
    <source>
        <dbReference type="Google" id="ProtNLM"/>
    </source>
</evidence>
<protein>
    <recommendedName>
        <fullName evidence="3">LPS export ABC transporter periplasmic protein LptC</fullName>
    </recommendedName>
</protein>
<dbReference type="AlphaFoldDB" id="A0AAU7CKQ0"/>
<dbReference type="RefSeq" id="WP_406698681.1">
    <property type="nucleotide sequence ID" value="NZ_CP155447.1"/>
</dbReference>
<proteinExistence type="predicted"/>
<evidence type="ECO:0000256" key="1">
    <source>
        <dbReference type="SAM" id="MobiDB-lite"/>
    </source>
</evidence>
<dbReference type="EMBL" id="CP155447">
    <property type="protein sequence ID" value="XBH05830.1"/>
    <property type="molecule type" value="Genomic_DNA"/>
</dbReference>
<reference evidence="2" key="1">
    <citation type="submission" date="2024-05" db="EMBL/GenBank/DDBJ databases">
        <title>Planctomycetes of the genus Singulisphaera possess chitinolytic capabilities.</title>
        <authorList>
            <person name="Ivanova A."/>
        </authorList>
    </citation>
    <scope>NUCLEOTIDE SEQUENCE</scope>
    <source>
        <strain evidence="2">Ch08T</strain>
    </source>
</reference>
<accession>A0AAU7CKQ0</accession>
<name>A0AAU7CKQ0_9BACT</name>
<organism evidence="2">
    <name type="scientific">Singulisphaera sp. Ch08</name>
    <dbReference type="NCBI Taxonomy" id="3120278"/>
    <lineage>
        <taxon>Bacteria</taxon>
        <taxon>Pseudomonadati</taxon>
        <taxon>Planctomycetota</taxon>
        <taxon>Planctomycetia</taxon>
        <taxon>Isosphaerales</taxon>
        <taxon>Isosphaeraceae</taxon>
        <taxon>Singulisphaera</taxon>
    </lineage>
</organism>
<sequence length="227" mass="25192">MRKSLLAVLVLTIAAVSSEQTRADDGALGARSKILDFLKREVLGKSLVHHSVSKIDNGKLEVDFSRTLKFANVTTTERGFKFDLLIDIKQANYDLDESGARKGTSIAKDRSLVERFEIRERTSTGELLGYCSVITNSLKDSSGRADFVQVKLEGDRLKIKQSTVGYDDLFAAGDKTKPGAVETESDLFVSEGRLQHVQKIQSYEVDPASLKRTPYAEPETMVSQEKR</sequence>